<dbReference type="Proteomes" id="UP000683360">
    <property type="component" value="Unassembled WGS sequence"/>
</dbReference>
<evidence type="ECO:0000256" key="1">
    <source>
        <dbReference type="SAM" id="SignalP"/>
    </source>
</evidence>
<dbReference type="SUPFAM" id="SSF56436">
    <property type="entry name" value="C-type lectin-like"/>
    <property type="match status" value="1"/>
</dbReference>
<evidence type="ECO:0000313" key="2">
    <source>
        <dbReference type="EMBL" id="CAG2214251.1"/>
    </source>
</evidence>
<proteinExistence type="predicted"/>
<accession>A0A8S3S4Z1</accession>
<reference evidence="2" key="1">
    <citation type="submission" date="2021-03" db="EMBL/GenBank/DDBJ databases">
        <authorList>
            <person name="Bekaert M."/>
        </authorList>
    </citation>
    <scope>NUCLEOTIDE SEQUENCE</scope>
</reference>
<dbReference type="InterPro" id="IPR016186">
    <property type="entry name" value="C-type_lectin-like/link_sf"/>
</dbReference>
<protein>
    <submittedName>
        <fullName evidence="2">Uncharacterized protein</fullName>
    </submittedName>
</protein>
<organism evidence="2 3">
    <name type="scientific">Mytilus edulis</name>
    <name type="common">Blue mussel</name>
    <dbReference type="NCBI Taxonomy" id="6550"/>
    <lineage>
        <taxon>Eukaryota</taxon>
        <taxon>Metazoa</taxon>
        <taxon>Spiralia</taxon>
        <taxon>Lophotrochozoa</taxon>
        <taxon>Mollusca</taxon>
        <taxon>Bivalvia</taxon>
        <taxon>Autobranchia</taxon>
        <taxon>Pteriomorphia</taxon>
        <taxon>Mytilida</taxon>
        <taxon>Mytiloidea</taxon>
        <taxon>Mytilidae</taxon>
        <taxon>Mytilinae</taxon>
        <taxon>Mytilus</taxon>
    </lineage>
</organism>
<gene>
    <name evidence="2" type="ORF">MEDL_28218</name>
</gene>
<keyword evidence="1" id="KW-0732">Signal</keyword>
<feature type="chain" id="PRO_5035768241" evidence="1">
    <location>
        <begin position="18"/>
        <end position="274"/>
    </location>
</feature>
<evidence type="ECO:0000313" key="3">
    <source>
        <dbReference type="Proteomes" id="UP000683360"/>
    </source>
</evidence>
<keyword evidence="3" id="KW-1185">Reference proteome</keyword>
<sequence>MNWKLVFVFTLFTGCFALKVKVGNYGMEKQRIIASNETLIGVSTELSDIACAYGCLITSKCCSSSYGIDTKTCRLSACCNPETQPSENEIVIQTIGISTREEECIASSGFIYNGSADVCYYIGAEMDVNFTHINALCPLMDSKLIAVDSEVKQLFVQDILEYRFDDGSLKTYFNWDEYQPGSPNTDHYIILRKYTSYKWHDVPSERPDLQCTFICENNPRTGDGDNYPDDAATQGHEMWIIMSIRQLPKNWRWDDYPNDTATQEQEMGTIILMI</sequence>
<dbReference type="CDD" id="cd00037">
    <property type="entry name" value="CLECT"/>
    <property type="match status" value="1"/>
</dbReference>
<feature type="signal peptide" evidence="1">
    <location>
        <begin position="1"/>
        <end position="17"/>
    </location>
</feature>
<dbReference type="AlphaFoldDB" id="A0A8S3S4Z1"/>
<dbReference type="EMBL" id="CAJPWZ010001405">
    <property type="protein sequence ID" value="CAG2214251.1"/>
    <property type="molecule type" value="Genomic_DNA"/>
</dbReference>
<dbReference type="PROSITE" id="PS51257">
    <property type="entry name" value="PROKAR_LIPOPROTEIN"/>
    <property type="match status" value="1"/>
</dbReference>
<dbReference type="OrthoDB" id="10413020at2759"/>
<name>A0A8S3S4Z1_MYTED</name>
<dbReference type="Gene3D" id="3.10.100.10">
    <property type="entry name" value="Mannose-Binding Protein A, subunit A"/>
    <property type="match status" value="1"/>
</dbReference>
<dbReference type="InterPro" id="IPR016187">
    <property type="entry name" value="CTDL_fold"/>
</dbReference>
<comment type="caution">
    <text evidence="2">The sequence shown here is derived from an EMBL/GenBank/DDBJ whole genome shotgun (WGS) entry which is preliminary data.</text>
</comment>